<protein>
    <submittedName>
        <fullName evidence="1">Uncharacterized protein</fullName>
    </submittedName>
</protein>
<name>A0A6N7W7Y0_9ACTO</name>
<evidence type="ECO:0000313" key="2">
    <source>
        <dbReference type="Proteomes" id="UP000470875"/>
    </source>
</evidence>
<organism evidence="1 2">
    <name type="scientific">Scrofimicrobium canadense</name>
    <dbReference type="NCBI Taxonomy" id="2652290"/>
    <lineage>
        <taxon>Bacteria</taxon>
        <taxon>Bacillati</taxon>
        <taxon>Actinomycetota</taxon>
        <taxon>Actinomycetes</taxon>
        <taxon>Actinomycetales</taxon>
        <taxon>Actinomycetaceae</taxon>
        <taxon>Scrofimicrobium</taxon>
    </lineage>
</organism>
<sequence length="163" mass="18196">MTSPNEKAARGKGGDLEVFSYPLDDSILAQIKAGTLKAPAPRYSKHWPDSPLIWSPLPEDLPTPWYRAALEYGDAGAHQRRHDFNIIRLDHCATSYDEGYQDGYTAGMLEANEEIAELQRQAVAVNRANLRLTGGRSFAQMCDLRGEPERAAKARRLEVERGL</sequence>
<dbReference type="RefSeq" id="WP_154544981.1">
    <property type="nucleotide sequence ID" value="NZ_VULO01000007.1"/>
</dbReference>
<evidence type="ECO:0000313" key="1">
    <source>
        <dbReference type="EMBL" id="MSS84542.1"/>
    </source>
</evidence>
<dbReference type="EMBL" id="VULO01000007">
    <property type="protein sequence ID" value="MSS84542.1"/>
    <property type="molecule type" value="Genomic_DNA"/>
</dbReference>
<dbReference type="Proteomes" id="UP000470875">
    <property type="component" value="Unassembled WGS sequence"/>
</dbReference>
<keyword evidence="2" id="KW-1185">Reference proteome</keyword>
<proteinExistence type="predicted"/>
<reference evidence="1 2" key="1">
    <citation type="submission" date="2019-08" db="EMBL/GenBank/DDBJ databases">
        <title>In-depth cultivation of the pig gut microbiome towards novel bacterial diversity and tailored functional studies.</title>
        <authorList>
            <person name="Wylensek D."/>
            <person name="Hitch T.C.A."/>
            <person name="Clavel T."/>
        </authorList>
    </citation>
    <scope>NUCLEOTIDE SEQUENCE [LARGE SCALE GENOMIC DNA]</scope>
    <source>
        <strain evidence="1 2">WB03_NA08</strain>
    </source>
</reference>
<comment type="caution">
    <text evidence="1">The sequence shown here is derived from an EMBL/GenBank/DDBJ whole genome shotgun (WGS) entry which is preliminary data.</text>
</comment>
<accession>A0A6N7W7Y0</accession>
<dbReference type="AlphaFoldDB" id="A0A6N7W7Y0"/>
<gene>
    <name evidence="1" type="ORF">FYJ24_07150</name>
</gene>